<gene>
    <name evidence="3" type="primary">LOC107789176</name>
</gene>
<evidence type="ECO:0000313" key="2">
    <source>
        <dbReference type="Proteomes" id="UP000790787"/>
    </source>
</evidence>
<dbReference type="InterPro" id="IPR001810">
    <property type="entry name" value="F-box_dom"/>
</dbReference>
<dbReference type="OrthoDB" id="1304908at2759"/>
<organism evidence="2 3">
    <name type="scientific">Nicotiana tabacum</name>
    <name type="common">Common tobacco</name>
    <dbReference type="NCBI Taxonomy" id="4097"/>
    <lineage>
        <taxon>Eukaryota</taxon>
        <taxon>Viridiplantae</taxon>
        <taxon>Streptophyta</taxon>
        <taxon>Embryophyta</taxon>
        <taxon>Tracheophyta</taxon>
        <taxon>Spermatophyta</taxon>
        <taxon>Magnoliopsida</taxon>
        <taxon>eudicotyledons</taxon>
        <taxon>Gunneridae</taxon>
        <taxon>Pentapetalae</taxon>
        <taxon>asterids</taxon>
        <taxon>lamiids</taxon>
        <taxon>Solanales</taxon>
        <taxon>Solanaceae</taxon>
        <taxon>Nicotianoideae</taxon>
        <taxon>Nicotianeae</taxon>
        <taxon>Nicotiana</taxon>
    </lineage>
</organism>
<dbReference type="STRING" id="4097.A0A1S3ZQA8"/>
<dbReference type="PaxDb" id="4097-A0A1S3ZQA8"/>
<proteinExistence type="predicted"/>
<dbReference type="Pfam" id="PF00646">
    <property type="entry name" value="F-box"/>
    <property type="match status" value="1"/>
</dbReference>
<dbReference type="KEGG" id="nta:107789176"/>
<sequence>MATSGNGGRPFPEDLAVDILLRFPMEFLFQFKYVCKKWYEIMKSCSFIKEHMNWRNKNKSPQILIYDHSAPDNSPSITLISVSDAGVIENPPDYLKGFRGITYLLGSVDGLFLLKQEIDGSIFNISLSLWNPATREVRPLLATKFELQQSFRQIDRQFGFGLDPMNNDYKVVWFLSFWDDIINQTIPR</sequence>
<evidence type="ECO:0000259" key="1">
    <source>
        <dbReference type="SMART" id="SM00256"/>
    </source>
</evidence>
<keyword evidence="2" id="KW-1185">Reference proteome</keyword>
<dbReference type="SUPFAM" id="SSF81383">
    <property type="entry name" value="F-box domain"/>
    <property type="match status" value="1"/>
</dbReference>
<dbReference type="Gene3D" id="1.20.1280.50">
    <property type="match status" value="1"/>
</dbReference>
<dbReference type="PANTHER" id="PTHR31672:SF13">
    <property type="entry name" value="F-BOX PROTEIN CPR30-LIKE"/>
    <property type="match status" value="1"/>
</dbReference>
<accession>A0A1S3ZQA8</accession>
<dbReference type="SMART" id="SM00256">
    <property type="entry name" value="FBOX"/>
    <property type="match status" value="1"/>
</dbReference>
<reference evidence="3" key="2">
    <citation type="submission" date="2025-08" db="UniProtKB">
        <authorList>
            <consortium name="RefSeq"/>
        </authorList>
    </citation>
    <scope>IDENTIFICATION</scope>
    <source>
        <tissue evidence="3">Leaf</tissue>
    </source>
</reference>
<dbReference type="GeneID" id="107789176"/>
<dbReference type="AlphaFoldDB" id="A0A1S3ZQA8"/>
<evidence type="ECO:0000313" key="3">
    <source>
        <dbReference type="RefSeq" id="XP_016466438.1"/>
    </source>
</evidence>
<reference evidence="2" key="1">
    <citation type="journal article" date="2014" name="Nat. Commun.">
        <title>The tobacco genome sequence and its comparison with those of tomato and potato.</title>
        <authorList>
            <person name="Sierro N."/>
            <person name="Battey J.N."/>
            <person name="Ouadi S."/>
            <person name="Bakaher N."/>
            <person name="Bovet L."/>
            <person name="Willig A."/>
            <person name="Goepfert S."/>
            <person name="Peitsch M.C."/>
            <person name="Ivanov N.V."/>
        </authorList>
    </citation>
    <scope>NUCLEOTIDE SEQUENCE [LARGE SCALE GENOMIC DNA]</scope>
</reference>
<dbReference type="OMA" id="SWRALIK"/>
<feature type="domain" description="F-box" evidence="1">
    <location>
        <begin position="11"/>
        <end position="51"/>
    </location>
</feature>
<dbReference type="RefSeq" id="XP_016466438.1">
    <property type="nucleotide sequence ID" value="XM_016610952.1"/>
</dbReference>
<dbReference type="Proteomes" id="UP000790787">
    <property type="component" value="Chromosome 17"/>
</dbReference>
<dbReference type="InterPro" id="IPR050796">
    <property type="entry name" value="SCF_F-box_component"/>
</dbReference>
<name>A0A1S3ZQA8_TOBAC</name>
<dbReference type="PANTHER" id="PTHR31672">
    <property type="entry name" value="BNACNNG10540D PROTEIN"/>
    <property type="match status" value="1"/>
</dbReference>
<protein>
    <submittedName>
        <fullName evidence="3">F-box/kelch-repeat protein At1g12870</fullName>
    </submittedName>
    <submittedName>
        <fullName evidence="3">F-box/kelch-repeat protein At3g23880-like</fullName>
    </submittedName>
</protein>
<dbReference type="InterPro" id="IPR036047">
    <property type="entry name" value="F-box-like_dom_sf"/>
</dbReference>